<evidence type="ECO:0000256" key="5">
    <source>
        <dbReference type="PROSITE-ProRule" id="PRU10007"/>
    </source>
</evidence>
<keyword evidence="9" id="KW-1185">Reference proteome</keyword>
<evidence type="ECO:0000256" key="3">
    <source>
        <dbReference type="ARBA" id="ARBA00024226"/>
    </source>
</evidence>
<dbReference type="Proteomes" id="UP000696573">
    <property type="component" value="Unassembled WGS sequence"/>
</dbReference>
<comment type="catalytic activity">
    <reaction evidence="4">
        <text>an aldehyde + NAD(+) + H2O = a carboxylate + NADH + 2 H(+)</text>
        <dbReference type="Rhea" id="RHEA:16185"/>
        <dbReference type="ChEBI" id="CHEBI:15377"/>
        <dbReference type="ChEBI" id="CHEBI:15378"/>
        <dbReference type="ChEBI" id="CHEBI:17478"/>
        <dbReference type="ChEBI" id="CHEBI:29067"/>
        <dbReference type="ChEBI" id="CHEBI:57540"/>
        <dbReference type="ChEBI" id="CHEBI:57945"/>
        <dbReference type="EC" id="1.2.1.3"/>
    </reaction>
</comment>
<dbReference type="Gene3D" id="3.40.309.10">
    <property type="entry name" value="Aldehyde Dehydrogenase, Chain A, domain 2"/>
    <property type="match status" value="1"/>
</dbReference>
<dbReference type="SUPFAM" id="SSF53720">
    <property type="entry name" value="ALDH-like"/>
    <property type="match status" value="1"/>
</dbReference>
<dbReference type="GO" id="GO:0004029">
    <property type="term" value="F:aldehyde dehydrogenase (NAD+) activity"/>
    <property type="evidence" value="ECO:0007669"/>
    <property type="project" value="UniProtKB-EC"/>
</dbReference>
<dbReference type="FunFam" id="3.40.605.10:FF:000007">
    <property type="entry name" value="NAD/NADP-dependent betaine aldehyde dehydrogenase"/>
    <property type="match status" value="1"/>
</dbReference>
<dbReference type="InterPro" id="IPR044086">
    <property type="entry name" value="LUC3-like"/>
</dbReference>
<dbReference type="InterPro" id="IPR016162">
    <property type="entry name" value="Ald_DH_N"/>
</dbReference>
<sequence>MNKMATPDFSTFRNVIAGSLRSSPTMGHGIDPSTRKPLWDVPVATGSDLNDAVTAAQIAFLEWSHLSWKDRQAHLRQIQSLLFQHRPSMARLISSEGGKPPQFGDLEVQHALDFLEFYSGCEEPKPEVVQDDKSLRLTLYHEPLGVIGAICPWNYPLVLAVGKIAPALLTGNCIILKPSPFTPYSILKLVDIVMDTLPPGVLQAIHGDDKLGPALCSHSGIQKITFTGSTATGKKISASAGLKKVTLELGGNNASIICPDINISEVAPQVALGAFFNSGQLCVASKRIYVHGDIYDEFLKAMVDVVKNWKVGPPSLEGVMLGPVQNEMQYNVVRSIFEDTARNGYKFALGGDQKPDPNSFLISPAIIDCPPDSSAVVQKEAFGPIVPLLRWSNEADLIARVNDTSTGLGGTVWSKDLDYAYRLASKVEAGTIWINGFERPLPQAYLEGHKESGIGGEWGKHGINSYLKRKMIHHYKSSPPVAKL</sequence>
<dbReference type="EMBL" id="CABFNQ020000754">
    <property type="protein sequence ID" value="CAH0035263.1"/>
    <property type="molecule type" value="Genomic_DNA"/>
</dbReference>
<evidence type="ECO:0000256" key="2">
    <source>
        <dbReference type="ARBA" id="ARBA00023002"/>
    </source>
</evidence>
<protein>
    <recommendedName>
        <fullName evidence="3">aldehyde dehydrogenase (NAD(+))</fullName>
        <ecNumber evidence="3">1.2.1.3</ecNumber>
    </recommendedName>
</protein>
<proteinExistence type="inferred from homology"/>
<evidence type="ECO:0000313" key="8">
    <source>
        <dbReference type="EMBL" id="CAH0035263.1"/>
    </source>
</evidence>
<evidence type="ECO:0000256" key="1">
    <source>
        <dbReference type="ARBA" id="ARBA00009986"/>
    </source>
</evidence>
<feature type="domain" description="Aldehyde dehydrogenase" evidence="7">
    <location>
        <begin position="29"/>
        <end position="472"/>
    </location>
</feature>
<dbReference type="AlphaFoldDB" id="A0A9N9VY26"/>
<dbReference type="Gene3D" id="3.40.605.10">
    <property type="entry name" value="Aldehyde Dehydrogenase, Chain A, domain 1"/>
    <property type="match status" value="1"/>
</dbReference>
<gene>
    <name evidence="8" type="ORF">CRHIZ90672A_00015421</name>
</gene>
<evidence type="ECO:0000256" key="6">
    <source>
        <dbReference type="RuleBase" id="RU003345"/>
    </source>
</evidence>
<comment type="similarity">
    <text evidence="1 6">Belongs to the aldehyde dehydrogenase family.</text>
</comment>
<dbReference type="OrthoDB" id="310895at2759"/>
<dbReference type="InterPro" id="IPR029510">
    <property type="entry name" value="Ald_DH_CS_GLU"/>
</dbReference>
<dbReference type="PROSITE" id="PS00687">
    <property type="entry name" value="ALDEHYDE_DEHYDR_GLU"/>
    <property type="match status" value="1"/>
</dbReference>
<comment type="caution">
    <text evidence="8">The sequence shown here is derived from an EMBL/GenBank/DDBJ whole genome shotgun (WGS) entry which is preliminary data.</text>
</comment>
<reference evidence="8" key="1">
    <citation type="submission" date="2021-10" db="EMBL/GenBank/DDBJ databases">
        <authorList>
            <person name="Piombo E."/>
        </authorList>
    </citation>
    <scope>NUCLEOTIDE SEQUENCE</scope>
</reference>
<name>A0A9N9VY26_9HYPO</name>
<dbReference type="PANTHER" id="PTHR11699">
    <property type="entry name" value="ALDEHYDE DEHYDROGENASE-RELATED"/>
    <property type="match status" value="1"/>
</dbReference>
<evidence type="ECO:0000313" key="9">
    <source>
        <dbReference type="Proteomes" id="UP000696573"/>
    </source>
</evidence>
<organism evidence="8 9">
    <name type="scientific">Clonostachys rhizophaga</name>
    <dbReference type="NCBI Taxonomy" id="160324"/>
    <lineage>
        <taxon>Eukaryota</taxon>
        <taxon>Fungi</taxon>
        <taxon>Dikarya</taxon>
        <taxon>Ascomycota</taxon>
        <taxon>Pezizomycotina</taxon>
        <taxon>Sordariomycetes</taxon>
        <taxon>Hypocreomycetidae</taxon>
        <taxon>Hypocreales</taxon>
        <taxon>Bionectriaceae</taxon>
        <taxon>Clonostachys</taxon>
    </lineage>
</organism>
<feature type="active site" evidence="5">
    <location>
        <position position="248"/>
    </location>
</feature>
<dbReference type="CDD" id="cd07106">
    <property type="entry name" value="ALDH_AldA-AAD23400"/>
    <property type="match status" value="1"/>
</dbReference>
<dbReference type="EC" id="1.2.1.3" evidence="3"/>
<evidence type="ECO:0000256" key="4">
    <source>
        <dbReference type="ARBA" id="ARBA00049194"/>
    </source>
</evidence>
<evidence type="ECO:0000259" key="7">
    <source>
        <dbReference type="Pfam" id="PF00171"/>
    </source>
</evidence>
<accession>A0A9N9VY26</accession>
<dbReference type="Pfam" id="PF00171">
    <property type="entry name" value="Aldedh"/>
    <property type="match status" value="1"/>
</dbReference>
<dbReference type="InterPro" id="IPR015590">
    <property type="entry name" value="Aldehyde_DH_dom"/>
</dbReference>
<dbReference type="InterPro" id="IPR016163">
    <property type="entry name" value="Ald_DH_C"/>
</dbReference>
<dbReference type="InterPro" id="IPR016161">
    <property type="entry name" value="Ald_DH/histidinol_DH"/>
</dbReference>
<keyword evidence="2 6" id="KW-0560">Oxidoreductase</keyword>